<name>A0ABV3Q4I4_9BACL</name>
<keyword evidence="2" id="KW-0282">Flagellum</keyword>
<proteinExistence type="predicted"/>
<keyword evidence="2" id="KW-0969">Cilium</keyword>
<feature type="transmembrane region" description="Helical" evidence="1">
    <location>
        <begin position="7"/>
        <end position="36"/>
    </location>
</feature>
<protein>
    <submittedName>
        <fullName evidence="2">Flagellar basal body rod protein</fullName>
    </submittedName>
</protein>
<comment type="caution">
    <text evidence="2">The sequence shown here is derived from an EMBL/GenBank/DDBJ whole genome shotgun (WGS) entry which is preliminary data.</text>
</comment>
<accession>A0ABV3Q4I4</accession>
<keyword evidence="1" id="KW-0472">Membrane</keyword>
<dbReference type="EMBL" id="JBFMIA010000008">
    <property type="protein sequence ID" value="MEW9502247.1"/>
    <property type="molecule type" value="Genomic_DNA"/>
</dbReference>
<dbReference type="RefSeq" id="WP_367779735.1">
    <property type="nucleotide sequence ID" value="NZ_JBFMIA010000008.1"/>
</dbReference>
<evidence type="ECO:0000313" key="2">
    <source>
        <dbReference type="EMBL" id="MEW9502247.1"/>
    </source>
</evidence>
<feature type="transmembrane region" description="Helical" evidence="1">
    <location>
        <begin position="56"/>
        <end position="84"/>
    </location>
</feature>
<reference evidence="2 3" key="1">
    <citation type="journal article" date="1979" name="Int. J. Syst. Evol. Microbiol.">
        <title>Bacillus globisporus subsp. marinus subsp. nov.</title>
        <authorList>
            <person name="Liu H."/>
        </authorList>
    </citation>
    <scope>NUCLEOTIDE SEQUENCE [LARGE SCALE GENOMIC DNA]</scope>
    <source>
        <strain evidence="2 3">DSM 1297</strain>
    </source>
</reference>
<keyword evidence="1" id="KW-0812">Transmembrane</keyword>
<organism evidence="2 3">
    <name type="scientific">Jeotgalibacillus marinus</name>
    <dbReference type="NCBI Taxonomy" id="86667"/>
    <lineage>
        <taxon>Bacteria</taxon>
        <taxon>Bacillati</taxon>
        <taxon>Bacillota</taxon>
        <taxon>Bacilli</taxon>
        <taxon>Bacillales</taxon>
        <taxon>Caryophanaceae</taxon>
        <taxon>Jeotgalibacillus</taxon>
    </lineage>
</organism>
<keyword evidence="3" id="KW-1185">Reference proteome</keyword>
<gene>
    <name evidence="2" type="ORF">AB1471_10615</name>
</gene>
<keyword evidence="1" id="KW-1133">Transmembrane helix</keyword>
<sequence length="115" mass="12484">MKKVGLVIVGAIAVAVLLSNLGSIVGLAISLAILYFSAKGFVKTTSLFMKFVWGTVAVIAALSAIANVPAILGLFALYLLYVIYKEWNRSKSQDEPISGDPFVNFDKQWNELSEK</sequence>
<evidence type="ECO:0000313" key="3">
    <source>
        <dbReference type="Proteomes" id="UP001556040"/>
    </source>
</evidence>
<keyword evidence="2" id="KW-0966">Cell projection</keyword>
<dbReference type="Proteomes" id="UP001556040">
    <property type="component" value="Unassembled WGS sequence"/>
</dbReference>
<evidence type="ECO:0000256" key="1">
    <source>
        <dbReference type="SAM" id="Phobius"/>
    </source>
</evidence>